<accession>A0A0H5QWP3</accession>
<name>A0A0H5QWP3_9EUKA</name>
<dbReference type="AlphaFoldDB" id="A0A0H5QWP3"/>
<protein>
    <recommendedName>
        <fullName evidence="1">DUF7920 domain-containing protein</fullName>
    </recommendedName>
</protein>
<organism evidence="2">
    <name type="scientific">Spongospora subterranea</name>
    <dbReference type="NCBI Taxonomy" id="70186"/>
    <lineage>
        <taxon>Eukaryota</taxon>
        <taxon>Sar</taxon>
        <taxon>Rhizaria</taxon>
        <taxon>Endomyxa</taxon>
        <taxon>Phytomyxea</taxon>
        <taxon>Plasmodiophorida</taxon>
        <taxon>Plasmodiophoridae</taxon>
        <taxon>Spongospora</taxon>
    </lineage>
</organism>
<dbReference type="InterPro" id="IPR057680">
    <property type="entry name" value="DUF7920"/>
</dbReference>
<dbReference type="PANTHER" id="PTHR38566:SF1">
    <property type="entry name" value="CHROMOSOME UNDETERMINED SCAFFOLD_18, WHOLE GENOME SHOTGUN SEQUENCE"/>
    <property type="match status" value="1"/>
</dbReference>
<reference evidence="2" key="1">
    <citation type="submission" date="2015-04" db="EMBL/GenBank/DDBJ databases">
        <title>The genome sequence of the plant pathogenic Rhizarian Plasmodiophora brassicae reveals insights in its biotrophic life cycle and the origin of chitin synthesis.</title>
        <authorList>
            <person name="Schwelm A."/>
            <person name="Fogelqvist J."/>
            <person name="Knaust A."/>
            <person name="Julke S."/>
            <person name="Lilja T."/>
            <person name="Dhandapani V."/>
            <person name="Bonilla-Rosso G."/>
            <person name="Karlsson M."/>
            <person name="Shevchenko A."/>
            <person name="Choi S.R."/>
            <person name="Kim H.G."/>
            <person name="Park J.Y."/>
            <person name="Lim Y.P."/>
            <person name="Ludwig-Muller J."/>
            <person name="Dixelius C."/>
        </authorList>
    </citation>
    <scope>NUCLEOTIDE SEQUENCE</scope>
    <source>
        <tissue evidence="2">Potato root galls</tissue>
    </source>
</reference>
<proteinExistence type="predicted"/>
<dbReference type="PANTHER" id="PTHR38566">
    <property type="entry name" value="RNA_LIG_T4_1 DOMAIN-CONTAINING PROTEIN"/>
    <property type="match status" value="1"/>
</dbReference>
<evidence type="ECO:0000259" key="1">
    <source>
        <dbReference type="Pfam" id="PF25536"/>
    </source>
</evidence>
<evidence type="ECO:0000313" key="2">
    <source>
        <dbReference type="EMBL" id="CRZ06330.1"/>
    </source>
</evidence>
<dbReference type="EMBL" id="HACM01005888">
    <property type="protein sequence ID" value="CRZ06330.1"/>
    <property type="molecule type" value="Transcribed_RNA"/>
</dbReference>
<sequence length="608" mass="68186">MVLQGMRKFEEFEDSSLGAYDAARLKNRPTSQWESFFLGARAALSPTTKFVFTDKENGEVGHLAVLSFDNDFVLIVGSKNVHMAIRQRSDIASYETQSVYRFACRVAHAMMDQLSRIDRYPFLEYLSSNCVTANFELIDPTSQHIVLYDADIHLRFFAWTCPITIHGDFPSFHQDAFLHSTYQNHSPSLIPNQTGDKWCWASLSTASPHIDPVKMVNCVQVSRCVCWPASSPSAGRDCDRCGSCNEPIDTQPLKQTSHATEGTLNGVSVNTEVPQITSPAISLRCSLCDAVLPSDGVCVNVFPHNILCYSASRGIALAKRFGLRTVEAQTVSYEELDSALCLAKARTNSEGAVVYCETDDGRTIGLWKVKSIWYMMHKAIRTEILAWNIGGIASSVKRIGRGQSCDVQDWIAFGEKMSRWVKHQLQEKRFATLDDIRAEYASQILACRNQEPFLIEQKRVMNYVIMFAFCPSPDLIDLLQVKLKDFVINTDVLTAENVRKRLFLEDTSMVIFTNPIMARSVKSVIRVLTSNGGGLVRGVIVFQHDHDSIDDAITAESVSIHNDTKVIINSSNDIHYQMGMIMAKFALNPDTFSFCAHSFRLPKRCSKK</sequence>
<feature type="domain" description="DUF7920" evidence="1">
    <location>
        <begin position="57"/>
        <end position="161"/>
    </location>
</feature>
<dbReference type="Pfam" id="PF25536">
    <property type="entry name" value="DUF7920"/>
    <property type="match status" value="1"/>
</dbReference>